<dbReference type="RefSeq" id="WP_068008801.1">
    <property type="nucleotide sequence ID" value="NZ_FOFM01000031.1"/>
</dbReference>
<dbReference type="Pfam" id="PF00535">
    <property type="entry name" value="Glycos_transf_2"/>
    <property type="match status" value="1"/>
</dbReference>
<organism evidence="3 4">
    <name type="scientific">Pseudovibrio axinellae</name>
    <dbReference type="NCBI Taxonomy" id="989403"/>
    <lineage>
        <taxon>Bacteria</taxon>
        <taxon>Pseudomonadati</taxon>
        <taxon>Pseudomonadota</taxon>
        <taxon>Alphaproteobacteria</taxon>
        <taxon>Hyphomicrobiales</taxon>
        <taxon>Stappiaceae</taxon>
        <taxon>Pseudovibrio</taxon>
    </lineage>
</organism>
<dbReference type="Gene3D" id="3.90.550.10">
    <property type="entry name" value="Spore Coat Polysaccharide Biosynthesis Protein SpsA, Chain A"/>
    <property type="match status" value="1"/>
</dbReference>
<gene>
    <name evidence="3" type="ORF">PsAD2_03503</name>
</gene>
<keyword evidence="4" id="KW-1185">Reference proteome</keyword>
<dbReference type="OrthoDB" id="9815923at2"/>
<evidence type="ECO:0000313" key="4">
    <source>
        <dbReference type="Proteomes" id="UP000076577"/>
    </source>
</evidence>
<evidence type="ECO:0000259" key="2">
    <source>
        <dbReference type="Pfam" id="PF00535"/>
    </source>
</evidence>
<dbReference type="InterPro" id="IPR001173">
    <property type="entry name" value="Glyco_trans_2-like"/>
</dbReference>
<evidence type="ECO:0000313" key="3">
    <source>
        <dbReference type="EMBL" id="KZL15858.1"/>
    </source>
</evidence>
<protein>
    <submittedName>
        <fullName evidence="3">Glycosyl transferase family 2</fullName>
    </submittedName>
</protein>
<dbReference type="CDD" id="cd02511">
    <property type="entry name" value="Beta4Glucosyltransferase"/>
    <property type="match status" value="1"/>
</dbReference>
<accession>A0A165W293</accession>
<comment type="caution">
    <text evidence="3">The sequence shown here is derived from an EMBL/GenBank/DDBJ whole genome shotgun (WGS) entry which is preliminary data.</text>
</comment>
<reference evidence="3 4" key="1">
    <citation type="journal article" date="2016" name="Front. Microbiol.">
        <title>Comparative Genomic Analysis Reveals a Diverse Repertoire of Genes Involved in Prokaryote-Eukaryote Interactions within the Pseudovibrio Genus.</title>
        <authorList>
            <person name="Romano S."/>
            <person name="Fernandez-Guerra A."/>
            <person name="Reen F.J."/>
            <person name="Glockner F.O."/>
            <person name="Crowley S.P."/>
            <person name="O'Sullivan O."/>
            <person name="Cotter P.D."/>
            <person name="Adams C."/>
            <person name="Dobson A.D."/>
            <person name="O'Gara F."/>
        </authorList>
    </citation>
    <scope>NUCLEOTIDE SEQUENCE [LARGE SCALE GENOMIC DNA]</scope>
    <source>
        <strain evidence="3 4">Ad2</strain>
    </source>
</reference>
<dbReference type="EMBL" id="LMCB01000057">
    <property type="protein sequence ID" value="KZL15858.1"/>
    <property type="molecule type" value="Genomic_DNA"/>
</dbReference>
<dbReference type="SUPFAM" id="SSF53448">
    <property type="entry name" value="Nucleotide-diphospho-sugar transferases"/>
    <property type="match status" value="1"/>
</dbReference>
<evidence type="ECO:0000256" key="1">
    <source>
        <dbReference type="ARBA" id="ARBA00038494"/>
    </source>
</evidence>
<keyword evidence="3" id="KW-0808">Transferase</keyword>
<proteinExistence type="inferred from homology"/>
<dbReference type="PANTHER" id="PTHR43630:SF2">
    <property type="entry name" value="GLYCOSYLTRANSFERASE"/>
    <property type="match status" value="1"/>
</dbReference>
<sequence>MSIQLPVSVFIITKDEQDRIRPTINSVKDWVDEVIVVDSGSTDNTVSLAEQAGAKVFFNEWDGYGKQKRYAEDQCKNTWLLNIDADEEITPKLAEEIKKLFAPVPSQDIYKVHIVDVFPHELTAKKWAYGYWQYRLYNKEKGRFSTSSVHDTVRPYEGSKIAKLRGKVDHRSQRSLQFSVEKFNRYSDMQVQDMIDRGRTISSLRLLTEFPIAFMKSYILRRGFIYGGWGIVDAYCYAFSRFIRIAKFYQHQLIEKSKKER</sequence>
<dbReference type="STRING" id="989403.SAMN05421798_1317"/>
<comment type="similarity">
    <text evidence="1">Belongs to the glycosyltransferase 2 family. WaaE/KdtX subfamily.</text>
</comment>
<dbReference type="PATRIC" id="fig|989403.3.peg.3779"/>
<name>A0A165W293_9HYPH</name>
<dbReference type="AlphaFoldDB" id="A0A165W293"/>
<feature type="domain" description="Glycosyltransferase 2-like" evidence="2">
    <location>
        <begin position="8"/>
        <end position="153"/>
    </location>
</feature>
<dbReference type="PANTHER" id="PTHR43630">
    <property type="entry name" value="POLY-BETA-1,6-N-ACETYL-D-GLUCOSAMINE SYNTHASE"/>
    <property type="match status" value="1"/>
</dbReference>
<dbReference type="GO" id="GO:0016740">
    <property type="term" value="F:transferase activity"/>
    <property type="evidence" value="ECO:0007669"/>
    <property type="project" value="UniProtKB-KW"/>
</dbReference>
<dbReference type="Proteomes" id="UP000076577">
    <property type="component" value="Unassembled WGS sequence"/>
</dbReference>
<dbReference type="InterPro" id="IPR029044">
    <property type="entry name" value="Nucleotide-diphossugar_trans"/>
</dbReference>